<evidence type="ECO:0000313" key="1">
    <source>
        <dbReference type="EMBL" id="EKY02106.1"/>
    </source>
</evidence>
<dbReference type="PATRIC" id="fig|1127699.3.peg.788"/>
<evidence type="ECO:0000313" key="2">
    <source>
        <dbReference type="Proteomes" id="UP000010433"/>
    </source>
</evidence>
<dbReference type="HOGENOM" id="CLU_914846_0_0_10"/>
<comment type="caution">
    <text evidence="1">The sequence shown here is derived from an EMBL/GenBank/DDBJ whole genome shotgun (WGS) entry which is preliminary data.</text>
</comment>
<protein>
    <recommendedName>
        <fullName evidence="3">WD40-like protein</fullName>
    </recommendedName>
</protein>
<dbReference type="Proteomes" id="UP000010433">
    <property type="component" value="Unassembled WGS sequence"/>
</dbReference>
<dbReference type="AlphaFoldDB" id="L1NFK0"/>
<keyword evidence="2" id="KW-1185">Reference proteome</keyword>
<dbReference type="SUPFAM" id="SSF82171">
    <property type="entry name" value="DPP6 N-terminal domain-like"/>
    <property type="match status" value="1"/>
</dbReference>
<dbReference type="PANTHER" id="PTHR36842">
    <property type="entry name" value="PROTEIN TOLB HOMOLOG"/>
    <property type="match status" value="1"/>
</dbReference>
<dbReference type="EMBL" id="AMEP01000056">
    <property type="protein sequence ID" value="EKY02106.1"/>
    <property type="molecule type" value="Genomic_DNA"/>
</dbReference>
<dbReference type="InterPro" id="IPR011042">
    <property type="entry name" value="6-blade_b-propeller_TolB-like"/>
</dbReference>
<name>L1NFK0_9BACT</name>
<organism evidence="1 2">
    <name type="scientific">Hoylesella saccharolytica F0055</name>
    <dbReference type="NCBI Taxonomy" id="1127699"/>
    <lineage>
        <taxon>Bacteria</taxon>
        <taxon>Pseudomonadati</taxon>
        <taxon>Bacteroidota</taxon>
        <taxon>Bacteroidia</taxon>
        <taxon>Bacteroidales</taxon>
        <taxon>Prevotellaceae</taxon>
        <taxon>Hoylesella</taxon>
    </lineage>
</organism>
<dbReference type="STRING" id="1127699.HMPREF9151_00851"/>
<reference evidence="1 2" key="1">
    <citation type="submission" date="2012-05" db="EMBL/GenBank/DDBJ databases">
        <authorList>
            <person name="Weinstock G."/>
            <person name="Sodergren E."/>
            <person name="Lobos E.A."/>
            <person name="Fulton L."/>
            <person name="Fulton R."/>
            <person name="Courtney L."/>
            <person name="Fronick C."/>
            <person name="O'Laughlin M."/>
            <person name="Godfrey J."/>
            <person name="Wilson R.M."/>
            <person name="Miner T."/>
            <person name="Farmer C."/>
            <person name="Delehaunty K."/>
            <person name="Cordes M."/>
            <person name="Minx P."/>
            <person name="Tomlinson C."/>
            <person name="Chen J."/>
            <person name="Wollam A."/>
            <person name="Pepin K.H."/>
            <person name="Bhonagiri V."/>
            <person name="Zhang X."/>
            <person name="Suruliraj S."/>
            <person name="Warren W."/>
            <person name="Mitreva M."/>
            <person name="Mardis E.R."/>
            <person name="Wilson R.K."/>
        </authorList>
    </citation>
    <scope>NUCLEOTIDE SEQUENCE [LARGE SCALE GENOMIC DNA]</scope>
    <source>
        <strain evidence="1 2">F0055</strain>
    </source>
</reference>
<proteinExistence type="predicted"/>
<evidence type="ECO:0008006" key="3">
    <source>
        <dbReference type="Google" id="ProtNLM"/>
    </source>
</evidence>
<gene>
    <name evidence="1" type="ORF">HMPREF9151_00851</name>
</gene>
<dbReference type="Gene3D" id="2.120.10.30">
    <property type="entry name" value="TolB, C-terminal domain"/>
    <property type="match status" value="2"/>
</dbReference>
<dbReference type="PANTHER" id="PTHR36842:SF1">
    <property type="entry name" value="PROTEIN TOLB"/>
    <property type="match status" value="1"/>
</dbReference>
<sequence>MCIPLCGFAQVFNVSSVDKVNIPVNPDAKVAAISPQGDYLLLSTAINTGLTKFDLTTNQTQVLTEAPGAGYDVKISPNGKRVIYRKNSFTKDHLKKVSLQSLELTNSKSKELVAPTRDLQGVRAEDATTAVVDNGKLAVKTADGSKVKMSAPMLSINNRQLMITRNGRTKLFSPNGKDNSYLWPSVSPDGTKVLYYVCGLGAYVCNIDGSNVKKIGMMRAPQWYNNDIVVGMNDQDDGEVIYASTIVAANLKGETQTLTDGKQIAMYPKVSPATGKIVFSTPEGEVYIIHVTQ</sequence>
<accession>L1NFK0</accession>